<dbReference type="Proteomes" id="UP000321168">
    <property type="component" value="Unassembled WGS sequence"/>
</dbReference>
<comment type="caution">
    <text evidence="2">The sequence shown here is derived from an EMBL/GenBank/DDBJ whole genome shotgun (WGS) entry which is preliminary data.</text>
</comment>
<dbReference type="InterPro" id="IPR004401">
    <property type="entry name" value="YbaB/EbfC"/>
</dbReference>
<gene>
    <name evidence="2" type="ORF">FRX97_01120</name>
</gene>
<accession>A0A5C6VKN3</accession>
<reference evidence="2 3" key="1">
    <citation type="submission" date="2019-08" db="EMBL/GenBank/DDBJ databases">
        <title>Genome of Luteibaculum oceani JCM 18817.</title>
        <authorList>
            <person name="Bowman J.P."/>
        </authorList>
    </citation>
    <scope>NUCLEOTIDE SEQUENCE [LARGE SCALE GENOMIC DNA]</scope>
    <source>
        <strain evidence="2 3">JCM 18817</strain>
    </source>
</reference>
<keyword evidence="3" id="KW-1185">Reference proteome</keyword>
<dbReference type="RefSeq" id="WP_147012509.1">
    <property type="nucleotide sequence ID" value="NZ_VORB01000001.1"/>
</dbReference>
<dbReference type="InterPro" id="IPR036894">
    <property type="entry name" value="YbaB-like_sf"/>
</dbReference>
<organism evidence="2 3">
    <name type="scientific">Luteibaculum oceani</name>
    <dbReference type="NCBI Taxonomy" id="1294296"/>
    <lineage>
        <taxon>Bacteria</taxon>
        <taxon>Pseudomonadati</taxon>
        <taxon>Bacteroidota</taxon>
        <taxon>Flavobacteriia</taxon>
        <taxon>Flavobacteriales</taxon>
        <taxon>Luteibaculaceae</taxon>
        <taxon>Luteibaculum</taxon>
    </lineage>
</organism>
<keyword evidence="1" id="KW-0175">Coiled coil</keyword>
<dbReference type="EMBL" id="VORB01000001">
    <property type="protein sequence ID" value="TXC85254.1"/>
    <property type="molecule type" value="Genomic_DNA"/>
</dbReference>
<dbReference type="NCBIfam" id="TIGR00103">
    <property type="entry name" value="DNA_YbaB_EbfC"/>
    <property type="match status" value="1"/>
</dbReference>
<dbReference type="AlphaFoldDB" id="A0A5C6VKN3"/>
<dbReference type="Pfam" id="PF02575">
    <property type="entry name" value="YbaB_DNA_bd"/>
    <property type="match status" value="1"/>
</dbReference>
<protein>
    <submittedName>
        <fullName evidence="2">YbaB/EbfC family nucleoid-associated protein</fullName>
    </submittedName>
</protein>
<dbReference type="Gene3D" id="3.30.1310.10">
    <property type="entry name" value="Nucleoid-associated protein YbaB-like domain"/>
    <property type="match status" value="1"/>
</dbReference>
<evidence type="ECO:0000313" key="2">
    <source>
        <dbReference type="EMBL" id="TXC85254.1"/>
    </source>
</evidence>
<dbReference type="PIRSF" id="PIRSF004555">
    <property type="entry name" value="UCP004555"/>
    <property type="match status" value="1"/>
</dbReference>
<name>A0A5C6VKN3_9FLAO</name>
<feature type="coiled-coil region" evidence="1">
    <location>
        <begin position="10"/>
        <end position="37"/>
    </location>
</feature>
<evidence type="ECO:0000313" key="3">
    <source>
        <dbReference type="Proteomes" id="UP000321168"/>
    </source>
</evidence>
<dbReference type="SUPFAM" id="SSF82607">
    <property type="entry name" value="YbaB-like"/>
    <property type="match status" value="1"/>
</dbReference>
<evidence type="ECO:0000256" key="1">
    <source>
        <dbReference type="SAM" id="Coils"/>
    </source>
</evidence>
<sequence length="105" mass="11830">MGMFGKLGDMQKMMSQLKEMKAAADEAKKKLDEIVLEGKSKCKRVVIRITGNQHITKLEIDHNAFESTQELDEVLLDTFNRALDASKKRQEKEMADSAKGMLPGM</sequence>
<proteinExistence type="predicted"/>
<dbReference type="GO" id="GO:0003677">
    <property type="term" value="F:DNA binding"/>
    <property type="evidence" value="ECO:0007669"/>
    <property type="project" value="InterPro"/>
</dbReference>